<dbReference type="GeneID" id="75138648"/>
<dbReference type="RefSeq" id="WP_050136398.1">
    <property type="nucleotide sequence ID" value="NZ_CABHWO010000076.1"/>
</dbReference>
<accession>A0ABY5UQ18</accession>
<dbReference type="EMBL" id="CP104006">
    <property type="protein sequence ID" value="UWM45576.1"/>
    <property type="molecule type" value="Genomic_DNA"/>
</dbReference>
<proteinExistence type="predicted"/>
<reference evidence="1" key="1">
    <citation type="submission" date="2022-08" db="EMBL/GenBank/DDBJ databases">
        <authorList>
            <person name="Bogun A."/>
            <person name="Kislichkina A."/>
            <person name="Solomentsev V."/>
            <person name="Skryabin Y."/>
            <person name="Sizova A."/>
            <person name="Platonov M."/>
            <person name="Dentovskaya S."/>
        </authorList>
    </citation>
    <scope>NUCLEOTIDE SEQUENCE</scope>
    <source>
        <strain evidence="1">SCPM-O-B-7604</strain>
    </source>
</reference>
<organism evidence="1 2">
    <name type="scientific">Yersinia alsatica</name>
    <dbReference type="NCBI Taxonomy" id="2890317"/>
    <lineage>
        <taxon>Bacteria</taxon>
        <taxon>Pseudomonadati</taxon>
        <taxon>Pseudomonadota</taxon>
        <taxon>Gammaproteobacteria</taxon>
        <taxon>Enterobacterales</taxon>
        <taxon>Yersiniaceae</taxon>
        <taxon>Yersinia</taxon>
    </lineage>
</organism>
<dbReference type="Proteomes" id="UP001057860">
    <property type="component" value="Chromosome"/>
</dbReference>
<keyword evidence="2" id="KW-1185">Reference proteome</keyword>
<evidence type="ECO:0000313" key="1">
    <source>
        <dbReference type="EMBL" id="UWM45576.1"/>
    </source>
</evidence>
<sequence length="140" mass="15953">MSANPLDVTRYLTNRGHTVKIAYFEKSKIKIGNEFSLYGYLIVYRIENNEFIICSLEVSDSRALPGDFLRLFNFLRSLGRDITELSTVRMLIIDNIASPMLQSMRHRLIKLLIAKGAFSKNIDGDDWLLFDVSSGKSNKG</sequence>
<evidence type="ECO:0000313" key="2">
    <source>
        <dbReference type="Proteomes" id="UP001057860"/>
    </source>
</evidence>
<name>A0ABY5UQ18_9GAMM</name>
<gene>
    <name evidence="1" type="ORF">N0H69_01575</name>
</gene>
<protein>
    <submittedName>
        <fullName evidence="1">Pathogenicity island 2 effector protein SseE</fullName>
    </submittedName>
</protein>